<dbReference type="VEuPathDB" id="FungiDB:BD410DRAFT_847105"/>
<organism evidence="2 3">
    <name type="scientific">Rickenella mellea</name>
    <dbReference type="NCBI Taxonomy" id="50990"/>
    <lineage>
        <taxon>Eukaryota</taxon>
        <taxon>Fungi</taxon>
        <taxon>Dikarya</taxon>
        <taxon>Basidiomycota</taxon>
        <taxon>Agaricomycotina</taxon>
        <taxon>Agaricomycetes</taxon>
        <taxon>Hymenochaetales</taxon>
        <taxon>Rickenellaceae</taxon>
        <taxon>Rickenella</taxon>
    </lineage>
</organism>
<dbReference type="EMBL" id="ML170755">
    <property type="protein sequence ID" value="TDL13288.1"/>
    <property type="molecule type" value="Genomic_DNA"/>
</dbReference>
<feature type="compositionally biased region" description="Basic residues" evidence="1">
    <location>
        <begin position="484"/>
        <end position="511"/>
    </location>
</feature>
<proteinExistence type="predicted"/>
<gene>
    <name evidence="2" type="ORF">BD410DRAFT_847105</name>
</gene>
<name>A0A4Y7PE68_9AGAM</name>
<evidence type="ECO:0000313" key="2">
    <source>
        <dbReference type="EMBL" id="TDL13288.1"/>
    </source>
</evidence>
<feature type="compositionally biased region" description="Basic and acidic residues" evidence="1">
    <location>
        <begin position="519"/>
        <end position="540"/>
    </location>
</feature>
<dbReference type="AlphaFoldDB" id="A0A4Y7PE68"/>
<dbReference type="Proteomes" id="UP000294933">
    <property type="component" value="Unassembled WGS sequence"/>
</dbReference>
<keyword evidence="3" id="KW-1185">Reference proteome</keyword>
<accession>A0A4Y7PE68</accession>
<sequence>MWKDEKFKLLQYKVQSFMKSSVPILRDLLPEGGEFAWCILTLTRGEWNARSRSEKLSILAQHPAVHVIGKDGQWPIMPEVKSWDPEMLGLYLDPFHWRQTHDMLQQARKDWPNDRIGEMDLVSLYGAMNKPERTSIFNMLDIPLLGSRIALPVSSVEAGGSLHHSGQREHHWASAVHLEALMWALVALAGAVSESHMDASGFATFVRIVLGEKLWCIAFDCKAKQLKMEAIPDASRGWKDEEMRWQGILLKEGDDLYMAPGTPHYVFTTKDSLCVGGHFYCKALFSDTLRAITLEHFMGMSLTNIQHSSSPFLCVKILASYCEALRYRPDNEHIAKLGDFPTWRELAHLVTLVANLNNLISQPAAKPKDDDDEVTEEERILWESDIWQNNGFTFWADRPKMLKLIAQLPRLIHEDEFYDALQEVEDWYFPFVKACGDNVYEDEHRRRFVPKLLAARLRESRDNNTKITFPPEHAAAVNIEHGKIQKPPRKVAQKPAAKKAAGKKAAGKKPAKVIVVKPAVERPQRKGRSARRESSSDKGEGPSTGN</sequence>
<evidence type="ECO:0000313" key="3">
    <source>
        <dbReference type="Proteomes" id="UP000294933"/>
    </source>
</evidence>
<feature type="region of interest" description="Disordered" evidence="1">
    <location>
        <begin position="478"/>
        <end position="546"/>
    </location>
</feature>
<protein>
    <recommendedName>
        <fullName evidence="4">JmjC domain-containing protein</fullName>
    </recommendedName>
</protein>
<reference evidence="2 3" key="1">
    <citation type="submission" date="2018-06" db="EMBL/GenBank/DDBJ databases">
        <title>A transcriptomic atlas of mushroom development highlights an independent origin of complex multicellularity.</title>
        <authorList>
            <consortium name="DOE Joint Genome Institute"/>
            <person name="Krizsan K."/>
            <person name="Almasi E."/>
            <person name="Merenyi Z."/>
            <person name="Sahu N."/>
            <person name="Viragh M."/>
            <person name="Koszo T."/>
            <person name="Mondo S."/>
            <person name="Kiss B."/>
            <person name="Balint B."/>
            <person name="Kues U."/>
            <person name="Barry K."/>
            <person name="Hegedus J.C."/>
            <person name="Henrissat B."/>
            <person name="Johnson J."/>
            <person name="Lipzen A."/>
            <person name="Ohm R."/>
            <person name="Nagy I."/>
            <person name="Pangilinan J."/>
            <person name="Yan J."/>
            <person name="Xiong Y."/>
            <person name="Grigoriev I.V."/>
            <person name="Hibbett D.S."/>
            <person name="Nagy L.G."/>
        </authorList>
    </citation>
    <scope>NUCLEOTIDE SEQUENCE [LARGE SCALE GENOMIC DNA]</scope>
    <source>
        <strain evidence="2 3">SZMC22713</strain>
    </source>
</reference>
<dbReference type="STRING" id="50990.A0A4Y7PE68"/>
<dbReference type="Gene3D" id="2.60.120.650">
    <property type="entry name" value="Cupin"/>
    <property type="match status" value="1"/>
</dbReference>
<evidence type="ECO:0000256" key="1">
    <source>
        <dbReference type="SAM" id="MobiDB-lite"/>
    </source>
</evidence>
<dbReference type="OrthoDB" id="3270451at2759"/>
<evidence type="ECO:0008006" key="4">
    <source>
        <dbReference type="Google" id="ProtNLM"/>
    </source>
</evidence>
<dbReference type="SUPFAM" id="SSF51197">
    <property type="entry name" value="Clavaminate synthase-like"/>
    <property type="match status" value="1"/>
</dbReference>